<proteinExistence type="predicted"/>
<dbReference type="EMBL" id="CM004398">
    <property type="protein sequence ID" value="OAY35128.1"/>
    <property type="molecule type" value="Genomic_DNA"/>
</dbReference>
<comment type="caution">
    <text evidence="1">The sequence shown here is derived from an EMBL/GenBank/DDBJ whole genome shotgun (WGS) entry which is preliminary data.</text>
</comment>
<name>A0A2C9UVX1_MANES</name>
<dbReference type="AlphaFoldDB" id="A0A2C9UVX1"/>
<protein>
    <submittedName>
        <fullName evidence="1">Uncharacterized protein</fullName>
    </submittedName>
</protein>
<organism evidence="1 2">
    <name type="scientific">Manihot esculenta</name>
    <name type="common">Cassava</name>
    <name type="synonym">Jatropha manihot</name>
    <dbReference type="NCBI Taxonomy" id="3983"/>
    <lineage>
        <taxon>Eukaryota</taxon>
        <taxon>Viridiplantae</taxon>
        <taxon>Streptophyta</taxon>
        <taxon>Embryophyta</taxon>
        <taxon>Tracheophyta</taxon>
        <taxon>Spermatophyta</taxon>
        <taxon>Magnoliopsida</taxon>
        <taxon>eudicotyledons</taxon>
        <taxon>Gunneridae</taxon>
        <taxon>Pentapetalae</taxon>
        <taxon>rosids</taxon>
        <taxon>fabids</taxon>
        <taxon>Malpighiales</taxon>
        <taxon>Euphorbiaceae</taxon>
        <taxon>Crotonoideae</taxon>
        <taxon>Manihoteae</taxon>
        <taxon>Manihot</taxon>
    </lineage>
</organism>
<evidence type="ECO:0000313" key="1">
    <source>
        <dbReference type="EMBL" id="OAY35128.1"/>
    </source>
</evidence>
<keyword evidence="2" id="KW-1185">Reference proteome</keyword>
<sequence>MGNCLTSNQVVSHDEINHHHEQRMELEASGRVESSRKRKLVKFKLREEDKKENGSTGGGMRIRVVVTKEELKQILSQRNKDLKLSCVEQLARAVRLREMMRIHEAVGSSNGSWKPALESIPEDH</sequence>
<dbReference type="Gramene" id="Manes.12G074700.3.v8.1">
    <property type="protein sequence ID" value="Manes.12G074700.3.v8.1.CDS.1"/>
    <property type="gene ID" value="Manes.12G074700.v8.1"/>
</dbReference>
<dbReference type="PANTHER" id="PTHR35704:SF1">
    <property type="entry name" value="OS02G0254600 PROTEIN"/>
    <property type="match status" value="1"/>
</dbReference>
<reference evidence="2" key="1">
    <citation type="journal article" date="2016" name="Nat. Biotechnol.">
        <title>Sequencing wild and cultivated cassava and related species reveals extensive interspecific hybridization and genetic diversity.</title>
        <authorList>
            <person name="Bredeson J.V."/>
            <person name="Lyons J.B."/>
            <person name="Prochnik S.E."/>
            <person name="Wu G.A."/>
            <person name="Ha C.M."/>
            <person name="Edsinger-Gonzales E."/>
            <person name="Grimwood J."/>
            <person name="Schmutz J."/>
            <person name="Rabbi I.Y."/>
            <person name="Egesi C."/>
            <person name="Nauluvula P."/>
            <person name="Lebot V."/>
            <person name="Ndunguru J."/>
            <person name="Mkamilo G."/>
            <person name="Bart R.S."/>
            <person name="Setter T.L."/>
            <person name="Gleadow R.M."/>
            <person name="Kulakow P."/>
            <person name="Ferguson M.E."/>
            <person name="Rounsley S."/>
            <person name="Rokhsar D.S."/>
        </authorList>
    </citation>
    <scope>NUCLEOTIDE SEQUENCE [LARGE SCALE GENOMIC DNA]</scope>
    <source>
        <strain evidence="2">cv. AM560-2</strain>
    </source>
</reference>
<gene>
    <name evidence="1" type="ORF">MANES_12G074700v8</name>
</gene>
<accession>A0A2C9UVX1</accession>
<dbReference type="OMA" id="CDDERIN"/>
<dbReference type="PANTHER" id="PTHR35704">
    <property type="entry name" value="OS02G0254600 PROTEIN"/>
    <property type="match status" value="1"/>
</dbReference>
<dbReference type="Proteomes" id="UP000091857">
    <property type="component" value="Chromosome 12"/>
</dbReference>
<dbReference type="STRING" id="3983.A0A2C9UVX1"/>
<evidence type="ECO:0000313" key="2">
    <source>
        <dbReference type="Proteomes" id="UP000091857"/>
    </source>
</evidence>